<keyword evidence="3" id="KW-1185">Reference proteome</keyword>
<dbReference type="AlphaFoldDB" id="A0A7G6WVE1"/>
<dbReference type="EMBL" id="CP043661">
    <property type="protein sequence ID" value="QNE17956.1"/>
    <property type="molecule type" value="Genomic_DNA"/>
</dbReference>
<gene>
    <name evidence="2" type="ORF">F1D05_08770</name>
</gene>
<dbReference type="KEGG" id="kqi:F1D05_08770"/>
<dbReference type="RefSeq" id="WP_185446790.1">
    <property type="nucleotide sequence ID" value="NZ_CP043661.1"/>
</dbReference>
<evidence type="ECO:0000256" key="1">
    <source>
        <dbReference type="SAM" id="MobiDB-lite"/>
    </source>
</evidence>
<reference evidence="3" key="1">
    <citation type="submission" date="2019-09" db="EMBL/GenBank/DDBJ databases">
        <title>Antimicrobial potential of Antarctic Bacteria.</title>
        <authorList>
            <person name="Benaud N."/>
            <person name="Edwards R.J."/>
            <person name="Ferrari B.C."/>
        </authorList>
    </citation>
    <scope>NUCLEOTIDE SEQUENCE [LARGE SCALE GENOMIC DNA]</scope>
    <source>
        <strain evidence="3">SPB151</strain>
    </source>
</reference>
<proteinExistence type="predicted"/>
<evidence type="ECO:0000313" key="2">
    <source>
        <dbReference type="EMBL" id="QNE17956.1"/>
    </source>
</evidence>
<evidence type="ECO:0000313" key="3">
    <source>
        <dbReference type="Proteomes" id="UP000515563"/>
    </source>
</evidence>
<protein>
    <submittedName>
        <fullName evidence="2">Uncharacterized protein</fullName>
    </submittedName>
</protein>
<name>A0A7G6WVE1_9ACTN</name>
<sequence>MTTLERWHVGPWTTHGTLPGEPFEPGRKRTPDELNFDVVGLARILGRRLSGREELQVRLWQNELRPTHTRMCGVHTLADPDNSDKLRTTAAEALEWLAERAPDGYEFVYTDAVYLRPLTDLSAEVVTVDAVVQLAAERGDALPADRLAASHVRRAAGGWFAGDAVCNWSGPYPTAEEAADAVRAARVELANQLVEAGHPDLAATADRWPDVPMEGHPAKVQADQAATK</sequence>
<feature type="region of interest" description="Disordered" evidence="1">
    <location>
        <begin position="205"/>
        <end position="228"/>
    </location>
</feature>
<reference evidence="2 3" key="2">
    <citation type="journal article" date="2020" name="Microbiol. Resour. Announc.">
        <title>Antarctic desert soil bacteria exhibit high novel natural product potential, evaluated through long-read genome sequencing and comparative genomics.</title>
        <authorList>
            <person name="Benaud N."/>
            <person name="Edwards R.J."/>
            <person name="Amos T.G."/>
            <person name="D'Agostino P.M."/>
            <person name="Gutierrez-Chavez C."/>
            <person name="Montgomery K."/>
            <person name="Nicetic I."/>
            <person name="Ferrari B.C."/>
        </authorList>
    </citation>
    <scope>NUCLEOTIDE SEQUENCE [LARGE SCALE GENOMIC DNA]</scope>
    <source>
        <strain evidence="2 3">SPB151</strain>
    </source>
</reference>
<organism evidence="2 3">
    <name type="scientific">Kribbella qitaiheensis</name>
    <dbReference type="NCBI Taxonomy" id="1544730"/>
    <lineage>
        <taxon>Bacteria</taxon>
        <taxon>Bacillati</taxon>
        <taxon>Actinomycetota</taxon>
        <taxon>Actinomycetes</taxon>
        <taxon>Propionibacteriales</taxon>
        <taxon>Kribbellaceae</taxon>
        <taxon>Kribbella</taxon>
    </lineage>
</organism>
<accession>A0A7G6WVE1</accession>
<dbReference type="Proteomes" id="UP000515563">
    <property type="component" value="Chromosome"/>
</dbReference>